<dbReference type="Pfam" id="PF01850">
    <property type="entry name" value="PIN"/>
    <property type="match status" value="1"/>
</dbReference>
<gene>
    <name evidence="6" type="ORF">M1O15_17660</name>
</gene>
<dbReference type="GO" id="GO:0003677">
    <property type="term" value="F:DNA binding"/>
    <property type="evidence" value="ECO:0007669"/>
    <property type="project" value="UniProtKB-KW"/>
</dbReference>
<keyword evidence="4" id="KW-0460">Magnesium</keyword>
<name>A0ABT0ID07_9ACTN</name>
<dbReference type="InterPro" id="IPR029060">
    <property type="entry name" value="PIN-like_dom_sf"/>
</dbReference>
<keyword evidence="7" id="KW-1185">Reference proteome</keyword>
<dbReference type="EMBL" id="JALPTH010000016">
    <property type="protein sequence ID" value="MCK8679185.1"/>
    <property type="molecule type" value="Genomic_DNA"/>
</dbReference>
<keyword evidence="6" id="KW-0238">DNA-binding</keyword>
<sequence>MTTPLGIIFLDSQGLSAAIAEDRKVMARLRVYWRAGATVAISANTIIEVMHAKVNMPRLNWLLSRIKVEPVTEQSARTAARLLIGAGLHGHKYAIDATVAEAALRQEPPVVMLTSDLDDMDRLCGERVSLVAV</sequence>
<keyword evidence="1" id="KW-0540">Nuclease</keyword>
<feature type="domain" description="PIN" evidence="5">
    <location>
        <begin position="8"/>
        <end position="122"/>
    </location>
</feature>
<dbReference type="RefSeq" id="WP_248634860.1">
    <property type="nucleotide sequence ID" value="NZ_JALPTH010000016.1"/>
</dbReference>
<evidence type="ECO:0000313" key="6">
    <source>
        <dbReference type="EMBL" id="MCK8679185.1"/>
    </source>
</evidence>
<organism evidence="6 7">
    <name type="scientific">Streptomyces lichenis</name>
    <dbReference type="NCBI Taxonomy" id="2306967"/>
    <lineage>
        <taxon>Bacteria</taxon>
        <taxon>Bacillati</taxon>
        <taxon>Actinomycetota</taxon>
        <taxon>Actinomycetes</taxon>
        <taxon>Kitasatosporales</taxon>
        <taxon>Streptomycetaceae</taxon>
        <taxon>Streptomyces</taxon>
    </lineage>
</organism>
<reference evidence="6 7" key="1">
    <citation type="submission" date="2022-04" db="EMBL/GenBank/DDBJ databases">
        <title>Streptomyces sp. nov. LCR6-01 isolated from Lichen of Dirinaria sp.</title>
        <authorList>
            <person name="Kanchanasin P."/>
            <person name="Tanasupawat S."/>
            <person name="Phongsopitanun W."/>
        </authorList>
    </citation>
    <scope>NUCLEOTIDE SEQUENCE [LARGE SCALE GENOMIC DNA]</scope>
    <source>
        <strain evidence="6 7">LCR6-01</strain>
    </source>
</reference>
<proteinExistence type="predicted"/>
<dbReference type="InterPro" id="IPR002716">
    <property type="entry name" value="PIN_dom"/>
</dbReference>
<evidence type="ECO:0000256" key="2">
    <source>
        <dbReference type="ARBA" id="ARBA00022723"/>
    </source>
</evidence>
<comment type="caution">
    <text evidence="6">The sequence shown here is derived from an EMBL/GenBank/DDBJ whole genome shotgun (WGS) entry which is preliminary data.</text>
</comment>
<protein>
    <submittedName>
        <fullName evidence="6">DNA-binding protein</fullName>
    </submittedName>
</protein>
<dbReference type="Gene3D" id="3.40.50.1010">
    <property type="entry name" value="5'-nuclease"/>
    <property type="match status" value="1"/>
</dbReference>
<keyword evidence="2" id="KW-0479">Metal-binding</keyword>
<evidence type="ECO:0000259" key="5">
    <source>
        <dbReference type="Pfam" id="PF01850"/>
    </source>
</evidence>
<evidence type="ECO:0000256" key="3">
    <source>
        <dbReference type="ARBA" id="ARBA00022801"/>
    </source>
</evidence>
<evidence type="ECO:0000256" key="1">
    <source>
        <dbReference type="ARBA" id="ARBA00022722"/>
    </source>
</evidence>
<dbReference type="SUPFAM" id="SSF88723">
    <property type="entry name" value="PIN domain-like"/>
    <property type="match status" value="1"/>
</dbReference>
<accession>A0ABT0ID07</accession>
<evidence type="ECO:0000256" key="4">
    <source>
        <dbReference type="ARBA" id="ARBA00022842"/>
    </source>
</evidence>
<dbReference type="Proteomes" id="UP001522868">
    <property type="component" value="Unassembled WGS sequence"/>
</dbReference>
<evidence type="ECO:0000313" key="7">
    <source>
        <dbReference type="Proteomes" id="UP001522868"/>
    </source>
</evidence>
<keyword evidence="3" id="KW-0378">Hydrolase</keyword>